<dbReference type="AlphaFoldDB" id="A0AAV4LWC2"/>
<feature type="compositionally biased region" description="Basic and acidic residues" evidence="1">
    <location>
        <begin position="176"/>
        <end position="186"/>
    </location>
</feature>
<gene>
    <name evidence="2" type="ORF">BcabD6B2_39030</name>
</gene>
<dbReference type="EMBL" id="BPLF01000003">
    <property type="protein sequence ID" value="GIX64468.1"/>
    <property type="molecule type" value="Genomic_DNA"/>
</dbReference>
<feature type="compositionally biased region" description="Basic residues" evidence="1">
    <location>
        <begin position="348"/>
        <end position="359"/>
    </location>
</feature>
<sequence>MCAGRALPQPTLMTSAERPRSPLSALTLTAVPVVPMHSVQRFARVRDCGFEPGSVRRYNVEYAPVYTNPASVVQDGSGNMLFVVARRHSVPNFQSYMPFDVFTHINEWADVKDIDSVAGEDIFDQGISSSEDEEDRMYIGEATPPLIASPDPVTAGARRASARFSPSSQYASPVVYDRRSAQRSVDRSVALPMTPPMASPTPRRSLRAQHVSPVREARELAEPPLDEGPAYADTGDYDPTANHMLTPDPVRSRSASRNVSFAKSLVATSPRPRGKRTLSERYDVTRLSPTGYSPFASFGAVYSGGLDSHAAKDVPSTTRAPIVTTRRLNSRKSKYKAPVEDTAPADKAKRKKSTSKQRVTKAVNGDVPKPVTDDSTMLNGLQMRIADASLLASSPVHGSFEMSSFANYSPSQFLGDTITHGPMVTSELADLSVVPREASQEPALGGNRIVSTAVVALPRPTEAEVPTGTEVRKKPSRRAKTAANHIESVHSEQGVQTVPVEPLRTSLGVGNDDFDMGEYGTLADRVDAGQLGITAGKKPAPPRNRNARNGVSSAMLLNSWYISYVDERKGRKKRYKHVEPYESHNRRYPTRTRLPPIQHWNSNMTSDGSSVLFLIGVTSDDRKLNVQAQHASGDVVLFSEDTSPQNASPVATRVPAADLPEASLVLTDSSGTMEMQVIEAAAELRPAIANKPHESGGSTTGALALLDDSRAVSNGISADAAQRAAKPLAIDRGPATTKRATSSKRANKSAGSKGKTTGNKKRSREMTVTEALEILQSDGVGSLGLDESPKGRRHSEFYQELVFNPAKRAHVDALPSDSVAMQNGRHISYRSFFRVDEVETQMYSGSLFQPMIMNSRCRTSNVIIPVGKHVSMGNVHGNFIVSLFSSAIISAAVRLSLQRGGRGHSRPRRVLAFEGEAHLLPPHVRGVGDSQRQRVGFLGASLTNLQEHGCEHCADLRHHLVALPLCVAQTLSPWALTVFHVPCSDSSSSHVPPTGE</sequence>
<dbReference type="GeneID" id="94195949"/>
<keyword evidence="3" id="KW-1185">Reference proteome</keyword>
<name>A0AAV4LWC2_BABCB</name>
<feature type="region of interest" description="Disordered" evidence="1">
    <location>
        <begin position="175"/>
        <end position="209"/>
    </location>
</feature>
<evidence type="ECO:0000313" key="2">
    <source>
        <dbReference type="EMBL" id="GIX64468.1"/>
    </source>
</evidence>
<proteinExistence type="predicted"/>
<feature type="region of interest" description="Disordered" evidence="1">
    <location>
        <begin position="224"/>
        <end position="278"/>
    </location>
</feature>
<organism evidence="2 3">
    <name type="scientific">Babesia caballi</name>
    <dbReference type="NCBI Taxonomy" id="5871"/>
    <lineage>
        <taxon>Eukaryota</taxon>
        <taxon>Sar</taxon>
        <taxon>Alveolata</taxon>
        <taxon>Apicomplexa</taxon>
        <taxon>Aconoidasida</taxon>
        <taxon>Piroplasmida</taxon>
        <taxon>Babesiidae</taxon>
        <taxon>Babesia</taxon>
    </lineage>
</organism>
<evidence type="ECO:0000313" key="3">
    <source>
        <dbReference type="Proteomes" id="UP001497744"/>
    </source>
</evidence>
<evidence type="ECO:0000256" key="1">
    <source>
        <dbReference type="SAM" id="MobiDB-lite"/>
    </source>
</evidence>
<reference evidence="2 3" key="1">
    <citation type="submission" date="2021-06" db="EMBL/GenBank/DDBJ databases">
        <title>Genome sequence of Babesia caballi.</title>
        <authorList>
            <person name="Yamagishi J."/>
            <person name="Kidaka T."/>
            <person name="Ochi A."/>
        </authorList>
    </citation>
    <scope>NUCLEOTIDE SEQUENCE [LARGE SCALE GENOMIC DNA]</scope>
    <source>
        <strain evidence="2">USDA-D6B2</strain>
    </source>
</reference>
<comment type="caution">
    <text evidence="2">The sequence shown here is derived from an EMBL/GenBank/DDBJ whole genome shotgun (WGS) entry which is preliminary data.</text>
</comment>
<feature type="region of interest" description="Disordered" evidence="1">
    <location>
        <begin position="722"/>
        <end position="765"/>
    </location>
</feature>
<accession>A0AAV4LWC2</accession>
<dbReference type="RefSeq" id="XP_067716537.1">
    <property type="nucleotide sequence ID" value="XM_067860436.1"/>
</dbReference>
<dbReference type="Proteomes" id="UP001497744">
    <property type="component" value="Unassembled WGS sequence"/>
</dbReference>
<protein>
    <submittedName>
        <fullName evidence="2">Uncharacterized protein</fullName>
    </submittedName>
</protein>
<feature type="region of interest" description="Disordered" evidence="1">
    <location>
        <begin position="327"/>
        <end position="374"/>
    </location>
</feature>